<feature type="transmembrane region" description="Helical" evidence="2">
    <location>
        <begin position="108"/>
        <end position="126"/>
    </location>
</feature>
<dbReference type="InterPro" id="IPR009613">
    <property type="entry name" value="LMF"/>
</dbReference>
<gene>
    <name evidence="3" type="ORF">NP493_1329g00046</name>
</gene>
<organism evidence="3 4">
    <name type="scientific">Ridgeia piscesae</name>
    <name type="common">Tubeworm</name>
    <dbReference type="NCBI Taxonomy" id="27915"/>
    <lineage>
        <taxon>Eukaryota</taxon>
        <taxon>Metazoa</taxon>
        <taxon>Spiralia</taxon>
        <taxon>Lophotrochozoa</taxon>
        <taxon>Annelida</taxon>
        <taxon>Polychaeta</taxon>
        <taxon>Sedentaria</taxon>
        <taxon>Canalipalpata</taxon>
        <taxon>Sabellida</taxon>
        <taxon>Siboglinidae</taxon>
        <taxon>Ridgeia</taxon>
    </lineage>
</organism>
<reference evidence="3" key="1">
    <citation type="journal article" date="2023" name="Mol. Biol. Evol.">
        <title>Third-Generation Sequencing Reveals the Adaptive Role of the Epigenome in Three Deep-Sea Polychaetes.</title>
        <authorList>
            <person name="Perez M."/>
            <person name="Aroh O."/>
            <person name="Sun Y."/>
            <person name="Lan Y."/>
            <person name="Juniper S.K."/>
            <person name="Young C.R."/>
            <person name="Angers B."/>
            <person name="Qian P.Y."/>
        </authorList>
    </citation>
    <scope>NUCLEOTIDE SEQUENCE</scope>
    <source>
        <strain evidence="3">R07B-5</strain>
    </source>
</reference>
<evidence type="ECO:0000313" key="3">
    <source>
        <dbReference type="EMBL" id="KAK2166218.1"/>
    </source>
</evidence>
<dbReference type="Proteomes" id="UP001209878">
    <property type="component" value="Unassembled WGS sequence"/>
</dbReference>
<evidence type="ECO:0000256" key="2">
    <source>
        <dbReference type="SAM" id="Phobius"/>
    </source>
</evidence>
<feature type="compositionally biased region" description="Acidic residues" evidence="1">
    <location>
        <begin position="71"/>
        <end position="85"/>
    </location>
</feature>
<comment type="caution">
    <text evidence="3">The sequence shown here is derived from an EMBL/GenBank/DDBJ whole genome shotgun (WGS) entry which is preliminary data.</text>
</comment>
<proteinExistence type="predicted"/>
<keyword evidence="2" id="KW-0472">Membrane</keyword>
<keyword evidence="2" id="KW-0812">Transmembrane</keyword>
<evidence type="ECO:0000313" key="4">
    <source>
        <dbReference type="Proteomes" id="UP001209878"/>
    </source>
</evidence>
<accession>A0AAD9K725</accession>
<keyword evidence="2" id="KW-1133">Transmembrane helix</keyword>
<dbReference type="EMBL" id="JAODUO010001328">
    <property type="protein sequence ID" value="KAK2166218.1"/>
    <property type="molecule type" value="Genomic_DNA"/>
</dbReference>
<dbReference type="PANTHER" id="PTHR14463">
    <property type="entry name" value="LIPASE MATURATION FACTOR"/>
    <property type="match status" value="1"/>
</dbReference>
<evidence type="ECO:0000256" key="1">
    <source>
        <dbReference type="SAM" id="MobiDB-lite"/>
    </source>
</evidence>
<feature type="region of interest" description="Disordered" evidence="1">
    <location>
        <begin position="1"/>
        <end position="85"/>
    </location>
</feature>
<feature type="compositionally biased region" description="Basic and acidic residues" evidence="1">
    <location>
        <begin position="7"/>
        <end position="16"/>
    </location>
</feature>
<dbReference type="PANTHER" id="PTHR14463:SF10">
    <property type="entry name" value="LIPASE MATURATION FACTOR 1"/>
    <property type="match status" value="1"/>
</dbReference>
<dbReference type="GO" id="GO:0051604">
    <property type="term" value="P:protein maturation"/>
    <property type="evidence" value="ECO:0007669"/>
    <property type="project" value="InterPro"/>
</dbReference>
<name>A0AAD9K725_RIDPI</name>
<protein>
    <submittedName>
        <fullName evidence="3">Uncharacterized protein</fullName>
    </submittedName>
</protein>
<dbReference type="GO" id="GO:0005789">
    <property type="term" value="C:endoplasmic reticulum membrane"/>
    <property type="evidence" value="ECO:0007669"/>
    <property type="project" value="TreeGrafter"/>
</dbReference>
<feature type="transmembrane region" description="Helical" evidence="2">
    <location>
        <begin position="182"/>
        <end position="211"/>
    </location>
</feature>
<dbReference type="AlphaFoldDB" id="A0AAD9K725"/>
<keyword evidence="4" id="KW-1185">Reference proteome</keyword>
<sequence>MTTNEQKTFDSSKVEDVNAGELRRRHGFGKPPVEKSIGDTGEGGQKKEATDSATPKTPPATPTATSSSESADSESNDDVDLVDDDEPAIKPVEIPILDHNTYWLTRIVMLRSVSFICCVAFTVALHQNRSLIGRQGLLPAQVYMDDIKIQTTRKPWLMFKSAPTLLWLQDYDTDLDQLLDIIAYWGLLLSGMVLLLGAANIPTIFTIWVLYQSLVSVGQRW</sequence>